<accession>A0A644YX37</accession>
<proteinExistence type="predicted"/>
<dbReference type="EMBL" id="VSSQ01005822">
    <property type="protein sequence ID" value="MPM30564.1"/>
    <property type="molecule type" value="Genomic_DNA"/>
</dbReference>
<protein>
    <submittedName>
        <fullName evidence="1">Uncharacterized protein</fullName>
    </submittedName>
</protein>
<gene>
    <name evidence="1" type="ORF">SDC9_77114</name>
</gene>
<reference evidence="1" key="1">
    <citation type="submission" date="2019-08" db="EMBL/GenBank/DDBJ databases">
        <authorList>
            <person name="Kucharzyk K."/>
            <person name="Murdoch R.W."/>
            <person name="Higgins S."/>
            <person name="Loffler F."/>
        </authorList>
    </citation>
    <scope>NUCLEOTIDE SEQUENCE</scope>
</reference>
<name>A0A644YX37_9ZZZZ</name>
<dbReference type="AlphaFoldDB" id="A0A644YX37"/>
<organism evidence="1">
    <name type="scientific">bioreactor metagenome</name>
    <dbReference type="NCBI Taxonomy" id="1076179"/>
    <lineage>
        <taxon>unclassified sequences</taxon>
        <taxon>metagenomes</taxon>
        <taxon>ecological metagenomes</taxon>
    </lineage>
</organism>
<evidence type="ECO:0000313" key="1">
    <source>
        <dbReference type="EMBL" id="MPM30564.1"/>
    </source>
</evidence>
<comment type="caution">
    <text evidence="1">The sequence shown here is derived from an EMBL/GenBank/DDBJ whole genome shotgun (WGS) entry which is preliminary data.</text>
</comment>
<sequence>MLVFKYLLFRLNVLPFNQLMPGIFYQVFYPLSVGFRMKLKSEYILSIDKSLVPASLTLEKFYCTYGDFEGISVPHKCSKLRKQTGRKI</sequence>